<dbReference type="OrthoDB" id="9795776at2"/>
<evidence type="ECO:0000256" key="1">
    <source>
        <dbReference type="ARBA" id="ARBA00010923"/>
    </source>
</evidence>
<dbReference type="GO" id="GO:0009307">
    <property type="term" value="P:DNA restriction-modification system"/>
    <property type="evidence" value="ECO:0007669"/>
    <property type="project" value="UniProtKB-KW"/>
</dbReference>
<dbReference type="GO" id="GO:0003677">
    <property type="term" value="F:DNA binding"/>
    <property type="evidence" value="ECO:0007669"/>
    <property type="project" value="UniProtKB-KW"/>
</dbReference>
<dbReference type="CDD" id="cd17524">
    <property type="entry name" value="RMtype1_S_EcoUTORF5051P-TRD2-CR2_like"/>
    <property type="match status" value="1"/>
</dbReference>
<dbReference type="InterPro" id="IPR000055">
    <property type="entry name" value="Restrct_endonuc_typeI_TRD"/>
</dbReference>
<evidence type="ECO:0000256" key="3">
    <source>
        <dbReference type="ARBA" id="ARBA00023125"/>
    </source>
</evidence>
<dbReference type="AlphaFoldDB" id="A0A5C5Y770"/>
<proteinExistence type="inferred from homology"/>
<dbReference type="InterPro" id="IPR044946">
    <property type="entry name" value="Restrct_endonuc_typeI_TRD_sf"/>
</dbReference>
<evidence type="ECO:0000313" key="6">
    <source>
        <dbReference type="Proteomes" id="UP000317238"/>
    </source>
</evidence>
<evidence type="ECO:0000313" key="5">
    <source>
        <dbReference type="EMBL" id="TWT71516.1"/>
    </source>
</evidence>
<keyword evidence="3" id="KW-0238">DNA-binding</keyword>
<organism evidence="5 6">
    <name type="scientific">Crateriforma conspicua</name>
    <dbReference type="NCBI Taxonomy" id="2527996"/>
    <lineage>
        <taxon>Bacteria</taxon>
        <taxon>Pseudomonadati</taxon>
        <taxon>Planctomycetota</taxon>
        <taxon>Planctomycetia</taxon>
        <taxon>Planctomycetales</taxon>
        <taxon>Planctomycetaceae</taxon>
        <taxon>Crateriforma</taxon>
    </lineage>
</organism>
<dbReference type="EMBL" id="SJPL01000001">
    <property type="protein sequence ID" value="TWT71516.1"/>
    <property type="molecule type" value="Genomic_DNA"/>
</dbReference>
<dbReference type="RefSeq" id="WP_146439830.1">
    <property type="nucleotide sequence ID" value="NZ_SJPL01000001.1"/>
</dbReference>
<feature type="domain" description="Type I restriction modification DNA specificity" evidence="4">
    <location>
        <begin position="97"/>
        <end position="188"/>
    </location>
</feature>
<protein>
    <submittedName>
        <fullName evidence="5">EcoKI restriction-modification system protein HsdS</fullName>
    </submittedName>
</protein>
<keyword evidence="2" id="KW-0680">Restriction system</keyword>
<dbReference type="PANTHER" id="PTHR43140">
    <property type="entry name" value="TYPE-1 RESTRICTION ENZYME ECOKI SPECIFICITY PROTEIN"/>
    <property type="match status" value="1"/>
</dbReference>
<evidence type="ECO:0000259" key="4">
    <source>
        <dbReference type="Pfam" id="PF01420"/>
    </source>
</evidence>
<dbReference type="SUPFAM" id="SSF116734">
    <property type="entry name" value="DNA methylase specificity domain"/>
    <property type="match status" value="2"/>
</dbReference>
<dbReference type="Proteomes" id="UP000317238">
    <property type="component" value="Unassembled WGS sequence"/>
</dbReference>
<dbReference type="Gene3D" id="3.90.220.20">
    <property type="entry name" value="DNA methylase specificity domains"/>
    <property type="match status" value="2"/>
</dbReference>
<dbReference type="Gene3D" id="1.10.287.1120">
    <property type="entry name" value="Bipartite methylase S protein"/>
    <property type="match status" value="1"/>
</dbReference>
<feature type="domain" description="Type I restriction modification DNA specificity" evidence="4">
    <location>
        <begin position="239"/>
        <end position="417"/>
    </location>
</feature>
<sequence>MNATEADAAWSTGSPNDWKVDRLKDCLDSIVGGDWGDEPGSDVDGRDLVVLRVADFEQGSVKTEDLTVRAIKQSKIPHRLVTPRSLLIEKSGGGEKQWVGRVVYPGELSFESICSNFIAKVELSRKYDARFFNYLFSTLYDSEANRPHVRQTTGIQNLAVEHYLNTKVSLPLLPEQQRIADYLDASCEAIDRAVETKQKQLDTLDALRKSIIQKAVTQGLDPNVPMKDSGVEWLGPIPKHWSAKKLKRVFAEVDYGISESTEQEGNFAILKMGNIVDGEIAFTKIEYVDEVPERLVLQTDDLLFNRTNSLDQVAKVAVFRGSKADRVSLASYLVRLRTTHHNHPQYVNYLVNSERFLGLARKMAIPSVQQANLNPTRYCRLEVPVPPLDEQEAIARYLDERTKQIASVDGQLRKQIETLNAYRKSLIHECVTGKRRISIADLKKVQSHA</sequence>
<name>A0A5C5Y770_9PLAN</name>
<comment type="similarity">
    <text evidence="1">Belongs to the type-I restriction system S methylase family.</text>
</comment>
<reference evidence="5 6" key="1">
    <citation type="submission" date="2019-02" db="EMBL/GenBank/DDBJ databases">
        <title>Deep-cultivation of Planctomycetes and their phenomic and genomic characterization uncovers novel biology.</title>
        <authorList>
            <person name="Wiegand S."/>
            <person name="Jogler M."/>
            <person name="Boedeker C."/>
            <person name="Pinto D."/>
            <person name="Vollmers J."/>
            <person name="Rivas-Marin E."/>
            <person name="Kohn T."/>
            <person name="Peeters S.H."/>
            <person name="Heuer A."/>
            <person name="Rast P."/>
            <person name="Oberbeckmann S."/>
            <person name="Bunk B."/>
            <person name="Jeske O."/>
            <person name="Meyerdierks A."/>
            <person name="Storesund J.E."/>
            <person name="Kallscheuer N."/>
            <person name="Luecker S."/>
            <person name="Lage O.M."/>
            <person name="Pohl T."/>
            <person name="Merkel B.J."/>
            <person name="Hornburger P."/>
            <person name="Mueller R.-W."/>
            <person name="Bruemmer F."/>
            <person name="Labrenz M."/>
            <person name="Spormann A.M."/>
            <person name="Op Den Camp H."/>
            <person name="Overmann J."/>
            <person name="Amann R."/>
            <person name="Jetten M.S.M."/>
            <person name="Mascher T."/>
            <person name="Medema M.H."/>
            <person name="Devos D.P."/>
            <person name="Kaster A.-K."/>
            <person name="Ovreas L."/>
            <person name="Rohde M."/>
            <person name="Galperin M.Y."/>
            <person name="Jogler C."/>
        </authorList>
    </citation>
    <scope>NUCLEOTIDE SEQUENCE [LARGE SCALE GENOMIC DNA]</scope>
    <source>
        <strain evidence="5 6">Pan14r</strain>
    </source>
</reference>
<dbReference type="PANTHER" id="PTHR43140:SF1">
    <property type="entry name" value="TYPE I RESTRICTION ENZYME ECOKI SPECIFICITY SUBUNIT"/>
    <property type="match status" value="1"/>
</dbReference>
<accession>A0A5C5Y770</accession>
<gene>
    <name evidence="5" type="ORF">Pan14r_38260</name>
</gene>
<evidence type="ECO:0000256" key="2">
    <source>
        <dbReference type="ARBA" id="ARBA00022747"/>
    </source>
</evidence>
<dbReference type="Pfam" id="PF01420">
    <property type="entry name" value="Methylase_S"/>
    <property type="match status" value="2"/>
</dbReference>
<keyword evidence="6" id="KW-1185">Reference proteome</keyword>
<dbReference type="InterPro" id="IPR051212">
    <property type="entry name" value="Type-I_RE_S_subunit"/>
</dbReference>
<comment type="caution">
    <text evidence="5">The sequence shown here is derived from an EMBL/GenBank/DDBJ whole genome shotgun (WGS) entry which is preliminary data.</text>
</comment>